<evidence type="ECO:0000259" key="2">
    <source>
        <dbReference type="Pfam" id="PF12937"/>
    </source>
</evidence>
<dbReference type="Pfam" id="PF12937">
    <property type="entry name" value="F-box-like"/>
    <property type="match status" value="1"/>
</dbReference>
<name>A0A4R0RWP3_9APHY</name>
<evidence type="ECO:0000313" key="3">
    <source>
        <dbReference type="EMBL" id="TCD71712.1"/>
    </source>
</evidence>
<protein>
    <recommendedName>
        <fullName evidence="2">F-box domain-containing protein</fullName>
    </recommendedName>
</protein>
<dbReference type="InterPro" id="IPR032675">
    <property type="entry name" value="LRR_dom_sf"/>
</dbReference>
<dbReference type="OrthoDB" id="3181669at2759"/>
<feature type="region of interest" description="Disordered" evidence="1">
    <location>
        <begin position="554"/>
        <end position="580"/>
    </location>
</feature>
<accession>A0A4R0RWP3</accession>
<gene>
    <name evidence="3" type="ORF">EIP91_005478</name>
</gene>
<dbReference type="SUPFAM" id="SSF52047">
    <property type="entry name" value="RNI-like"/>
    <property type="match status" value="1"/>
</dbReference>
<keyword evidence="4" id="KW-1185">Reference proteome</keyword>
<dbReference type="InterPro" id="IPR001810">
    <property type="entry name" value="F-box_dom"/>
</dbReference>
<dbReference type="AlphaFoldDB" id="A0A4R0RWP3"/>
<feature type="compositionally biased region" description="Acidic residues" evidence="1">
    <location>
        <begin position="559"/>
        <end position="580"/>
    </location>
</feature>
<comment type="caution">
    <text evidence="3">The sequence shown here is derived from an EMBL/GenBank/DDBJ whole genome shotgun (WGS) entry which is preliminary data.</text>
</comment>
<evidence type="ECO:0000256" key="1">
    <source>
        <dbReference type="SAM" id="MobiDB-lite"/>
    </source>
</evidence>
<dbReference type="Gene3D" id="1.20.1280.50">
    <property type="match status" value="1"/>
</dbReference>
<organism evidence="3 4">
    <name type="scientific">Steccherinum ochraceum</name>
    <dbReference type="NCBI Taxonomy" id="92696"/>
    <lineage>
        <taxon>Eukaryota</taxon>
        <taxon>Fungi</taxon>
        <taxon>Dikarya</taxon>
        <taxon>Basidiomycota</taxon>
        <taxon>Agaricomycotina</taxon>
        <taxon>Agaricomycetes</taxon>
        <taxon>Polyporales</taxon>
        <taxon>Steccherinaceae</taxon>
        <taxon>Steccherinum</taxon>
    </lineage>
</organism>
<evidence type="ECO:0000313" key="4">
    <source>
        <dbReference type="Proteomes" id="UP000292702"/>
    </source>
</evidence>
<dbReference type="EMBL" id="RWJN01000003">
    <property type="protein sequence ID" value="TCD71712.1"/>
    <property type="molecule type" value="Genomic_DNA"/>
</dbReference>
<feature type="domain" description="F-box" evidence="2">
    <location>
        <begin position="31"/>
        <end position="91"/>
    </location>
</feature>
<dbReference type="Proteomes" id="UP000292702">
    <property type="component" value="Unassembled WGS sequence"/>
</dbReference>
<sequence length="580" mass="65546">MSAIRHQARRELEAQIVGLKIKRNALLDVFRLPPELLTEIFLYFIKGKIVEATHSSFRSTEKPYSWLVITHVCHSWRDLALRTPSLWSNITYKLETTAAIVPSILSRTTEHTLLSLRIDVFSYKVEPLGVEQMRLITRMLSLVRQARALSLSISDSTLDGMQDVIGDKAPHLVSLRLNLSFPREIPAAFVKCDMPKLRELVLNLCPCRWSCKLFQHPLTRLIIIGGLQEHLSGALSVLRGMPSLEHLDLLIRGGPQRFYSVSPSDSFELVELPHLTHLALRSSYECVIFLWKHLSIPALSGICLSSFNATHVTDVLSLFVGHLKRYNDAAPHAPVQSAVLEVLFEEGINIGFHDSVADDICFSDDSPAEVQRKPKFCVLLCEGEEYVATIVQDLFCALNLDNVKLMRIDISYNPAPRALEEPLGTLMSCVPNLTSLHLHQYASAYTVALLGRHESTEYPGVYFPLVRDLEYLKIYDGPIHSRSSSSRHAYLNADALFVVATARRYGHCGPRLIEFERCAGMTQDIYSNLHRIMALQEVEIKWDQVQLKVGSPRHYYESSSDDYVEDSEGEATEEDSDEEE</sequence>
<dbReference type="Gene3D" id="3.80.10.10">
    <property type="entry name" value="Ribonuclease Inhibitor"/>
    <property type="match status" value="1"/>
</dbReference>
<proteinExistence type="predicted"/>
<reference evidence="3 4" key="1">
    <citation type="submission" date="2018-11" db="EMBL/GenBank/DDBJ databases">
        <title>Genome assembly of Steccherinum ochraceum LE-BIN_3174, the white-rot fungus of the Steccherinaceae family (The Residual Polyporoid clade, Polyporales, Basidiomycota).</title>
        <authorList>
            <person name="Fedorova T.V."/>
            <person name="Glazunova O.A."/>
            <person name="Landesman E.O."/>
            <person name="Moiseenko K.V."/>
            <person name="Psurtseva N.V."/>
            <person name="Savinova O.S."/>
            <person name="Shakhova N.V."/>
            <person name="Tyazhelova T.V."/>
            <person name="Vasina D.V."/>
        </authorList>
    </citation>
    <scope>NUCLEOTIDE SEQUENCE [LARGE SCALE GENOMIC DNA]</scope>
    <source>
        <strain evidence="3 4">LE-BIN_3174</strain>
    </source>
</reference>